<name>A0A6I9YNH2_9SAUR</name>
<evidence type="ECO:0000256" key="9">
    <source>
        <dbReference type="ARBA" id="ARBA00023136"/>
    </source>
</evidence>
<evidence type="ECO:0000256" key="1">
    <source>
        <dbReference type="ARBA" id="ARBA00004273"/>
    </source>
</evidence>
<dbReference type="CTD" id="10476"/>
<sequence length="77" mass="8590">MAGRRVALKAIDWAAFAERVAVEQKPMFNALKSRSDALAAKLASLPETPPAIDWTFYKTTVANPALVDDFEKKVRHF</sequence>
<keyword evidence="7" id="KW-0406">Ion transport</keyword>
<dbReference type="GeneID" id="106552305"/>
<dbReference type="GO" id="GO:0005743">
    <property type="term" value="C:mitochondrial inner membrane"/>
    <property type="evidence" value="ECO:0007669"/>
    <property type="project" value="UniProtKB-SubCell"/>
</dbReference>
<keyword evidence="6" id="KW-0999">Mitochondrion inner membrane</keyword>
<evidence type="ECO:0000313" key="10">
    <source>
        <dbReference type="Proteomes" id="UP000504617"/>
    </source>
</evidence>
<keyword evidence="9" id="KW-0472">Membrane</keyword>
<keyword evidence="5" id="KW-0375">Hydrogen ion transport</keyword>
<evidence type="ECO:0000256" key="6">
    <source>
        <dbReference type="ARBA" id="ARBA00022792"/>
    </source>
</evidence>
<evidence type="ECO:0000256" key="2">
    <source>
        <dbReference type="ARBA" id="ARBA00006842"/>
    </source>
</evidence>
<dbReference type="Pfam" id="PF05873">
    <property type="entry name" value="Mt_ATP-synt_D"/>
    <property type="match status" value="1"/>
</dbReference>
<dbReference type="GO" id="GO:0015986">
    <property type="term" value="P:proton motive force-driven ATP synthesis"/>
    <property type="evidence" value="ECO:0007669"/>
    <property type="project" value="InterPro"/>
</dbReference>
<evidence type="ECO:0000256" key="7">
    <source>
        <dbReference type="ARBA" id="ARBA00023065"/>
    </source>
</evidence>
<evidence type="ECO:0000256" key="5">
    <source>
        <dbReference type="ARBA" id="ARBA00022781"/>
    </source>
</evidence>
<dbReference type="Proteomes" id="UP000504617">
    <property type="component" value="Unplaced"/>
</dbReference>
<dbReference type="InterPro" id="IPR008689">
    <property type="entry name" value="ATP_synth_F0_dsu_mt"/>
</dbReference>
<evidence type="ECO:0000256" key="4">
    <source>
        <dbReference type="ARBA" id="ARBA00022547"/>
    </source>
</evidence>
<keyword evidence="8" id="KW-0496">Mitochondrion</keyword>
<dbReference type="Gene3D" id="6.10.280.70">
    <property type="match status" value="1"/>
</dbReference>
<accession>A0A6I9YNH2</accession>
<dbReference type="KEGG" id="tsr:106552305"/>
<gene>
    <name evidence="11" type="primary">ATP5H</name>
</gene>
<comment type="subcellular location">
    <subcellularLocation>
        <location evidence="1">Mitochondrion inner membrane</location>
    </subcellularLocation>
</comment>
<dbReference type="PANTHER" id="PTHR12700">
    <property type="entry name" value="ATP SYNTHASE SUBUNIT D, MITOCHONDRIAL"/>
    <property type="match status" value="1"/>
</dbReference>
<organism evidence="10 11">
    <name type="scientific">Thamnophis sirtalis</name>
    <dbReference type="NCBI Taxonomy" id="35019"/>
    <lineage>
        <taxon>Eukaryota</taxon>
        <taxon>Metazoa</taxon>
        <taxon>Chordata</taxon>
        <taxon>Craniata</taxon>
        <taxon>Vertebrata</taxon>
        <taxon>Euteleostomi</taxon>
        <taxon>Lepidosauria</taxon>
        <taxon>Squamata</taxon>
        <taxon>Bifurcata</taxon>
        <taxon>Unidentata</taxon>
        <taxon>Episquamata</taxon>
        <taxon>Toxicofera</taxon>
        <taxon>Serpentes</taxon>
        <taxon>Colubroidea</taxon>
        <taxon>Colubridae</taxon>
        <taxon>Natricinae</taxon>
        <taxon>Thamnophis</taxon>
    </lineage>
</organism>
<evidence type="ECO:0000256" key="3">
    <source>
        <dbReference type="ARBA" id="ARBA00022448"/>
    </source>
</evidence>
<dbReference type="SUPFAM" id="SSF161065">
    <property type="entry name" value="ATP synthase D chain-like"/>
    <property type="match status" value="1"/>
</dbReference>
<dbReference type="RefSeq" id="XP_013926023.1">
    <property type="nucleotide sequence ID" value="XM_014070548.1"/>
</dbReference>
<dbReference type="GO" id="GO:0015078">
    <property type="term" value="F:proton transmembrane transporter activity"/>
    <property type="evidence" value="ECO:0007669"/>
    <property type="project" value="InterPro"/>
</dbReference>
<dbReference type="InterPro" id="IPR036228">
    <property type="entry name" value="ATP_synth_F0_dsu_sf_mt"/>
</dbReference>
<keyword evidence="4" id="KW-0138">CF(0)</keyword>
<keyword evidence="10" id="KW-1185">Reference proteome</keyword>
<evidence type="ECO:0000313" key="11">
    <source>
        <dbReference type="RefSeq" id="XP_013926023.1"/>
    </source>
</evidence>
<dbReference type="OrthoDB" id="35799at2759"/>
<dbReference type="GO" id="GO:0045259">
    <property type="term" value="C:proton-transporting ATP synthase complex"/>
    <property type="evidence" value="ECO:0007669"/>
    <property type="project" value="UniProtKB-KW"/>
</dbReference>
<proteinExistence type="inferred from homology"/>
<evidence type="ECO:0000256" key="8">
    <source>
        <dbReference type="ARBA" id="ARBA00023128"/>
    </source>
</evidence>
<keyword evidence="3" id="KW-0813">Transport</keyword>
<reference evidence="11" key="1">
    <citation type="submission" date="2025-08" db="UniProtKB">
        <authorList>
            <consortium name="RefSeq"/>
        </authorList>
    </citation>
    <scope>IDENTIFICATION</scope>
    <source>
        <tissue evidence="11">Skeletal muscle</tissue>
    </source>
</reference>
<dbReference type="AlphaFoldDB" id="A0A6I9YNH2"/>
<comment type="similarity">
    <text evidence="2">Belongs to the ATPase d subunit family.</text>
</comment>
<protein>
    <submittedName>
        <fullName evidence="11">ATP synthase subunit d, mitochondrial</fullName>
    </submittedName>
</protein>